<proteinExistence type="inferred from homology"/>
<feature type="compositionally biased region" description="Basic and acidic residues" evidence="7">
    <location>
        <begin position="14"/>
        <end position="24"/>
    </location>
</feature>
<evidence type="ECO:0000256" key="1">
    <source>
        <dbReference type="ARBA" id="ARBA00004141"/>
    </source>
</evidence>
<keyword evidence="6 8" id="KW-0472">Membrane</keyword>
<dbReference type="AlphaFoldDB" id="A0A286UJF5"/>
<feature type="transmembrane region" description="Helical" evidence="8">
    <location>
        <begin position="211"/>
        <end position="230"/>
    </location>
</feature>
<evidence type="ECO:0000256" key="6">
    <source>
        <dbReference type="ARBA" id="ARBA00023136"/>
    </source>
</evidence>
<keyword evidence="3" id="KW-0813">Transport</keyword>
<accession>A0A286UJF5</accession>
<dbReference type="InterPro" id="IPR052221">
    <property type="entry name" value="SLC35F_Transporter"/>
</dbReference>
<feature type="transmembrane region" description="Helical" evidence="8">
    <location>
        <begin position="269"/>
        <end position="287"/>
    </location>
</feature>
<evidence type="ECO:0000256" key="8">
    <source>
        <dbReference type="SAM" id="Phobius"/>
    </source>
</evidence>
<protein>
    <submittedName>
        <fullName evidence="9">Uncharacterized protein</fullName>
    </submittedName>
</protein>
<dbReference type="InParanoid" id="A0A286UJF5"/>
<feature type="transmembrane region" description="Helical" evidence="8">
    <location>
        <begin position="335"/>
        <end position="355"/>
    </location>
</feature>
<comment type="similarity">
    <text evidence="2">Belongs to the SLC35F solute transporter family.</text>
</comment>
<evidence type="ECO:0000313" key="10">
    <source>
        <dbReference type="Proteomes" id="UP000217199"/>
    </source>
</evidence>
<gene>
    <name evidence="9" type="ORF">PNOK_0453900</name>
</gene>
<evidence type="ECO:0000256" key="3">
    <source>
        <dbReference type="ARBA" id="ARBA00022448"/>
    </source>
</evidence>
<evidence type="ECO:0000256" key="7">
    <source>
        <dbReference type="SAM" id="MobiDB-lite"/>
    </source>
</evidence>
<dbReference type="Pfam" id="PF06027">
    <property type="entry name" value="SLC35F"/>
    <property type="match status" value="1"/>
</dbReference>
<dbReference type="STRING" id="2282107.A0A286UJF5"/>
<feature type="transmembrane region" description="Helical" evidence="8">
    <location>
        <begin position="236"/>
        <end position="257"/>
    </location>
</feature>
<dbReference type="PANTHER" id="PTHR14233:SF4">
    <property type="entry name" value="SOLUTE CARRIER FAMILY 35 MEMBER F2"/>
    <property type="match status" value="1"/>
</dbReference>
<dbReference type="InterPro" id="IPR009262">
    <property type="entry name" value="SLC35_F1/F2/F6"/>
</dbReference>
<feature type="compositionally biased region" description="Basic and acidic residues" evidence="7">
    <location>
        <begin position="46"/>
        <end position="57"/>
    </location>
</feature>
<dbReference type="GO" id="GO:0022857">
    <property type="term" value="F:transmembrane transporter activity"/>
    <property type="evidence" value="ECO:0007669"/>
    <property type="project" value="InterPro"/>
</dbReference>
<feature type="transmembrane region" description="Helical" evidence="8">
    <location>
        <begin position="123"/>
        <end position="142"/>
    </location>
</feature>
<feature type="transmembrane region" description="Helical" evidence="8">
    <location>
        <begin position="307"/>
        <end position="328"/>
    </location>
</feature>
<evidence type="ECO:0000256" key="5">
    <source>
        <dbReference type="ARBA" id="ARBA00022989"/>
    </source>
</evidence>
<comment type="subcellular location">
    <subcellularLocation>
        <location evidence="1">Membrane</location>
        <topology evidence="1">Multi-pass membrane protein</topology>
    </subcellularLocation>
</comment>
<dbReference type="PANTHER" id="PTHR14233">
    <property type="entry name" value="DUF914-RELATED"/>
    <property type="match status" value="1"/>
</dbReference>
<name>A0A286UJF5_9AGAM</name>
<evidence type="ECO:0000256" key="2">
    <source>
        <dbReference type="ARBA" id="ARBA00007863"/>
    </source>
</evidence>
<comment type="caution">
    <text evidence="9">The sequence shown here is derived from an EMBL/GenBank/DDBJ whole genome shotgun (WGS) entry which is preliminary data.</text>
</comment>
<feature type="compositionally biased region" description="Polar residues" evidence="7">
    <location>
        <begin position="1"/>
        <end position="13"/>
    </location>
</feature>
<dbReference type="FunCoup" id="A0A286UJF5">
    <property type="interactions" value="121"/>
</dbReference>
<dbReference type="EMBL" id="NBII01000004">
    <property type="protein sequence ID" value="PAV19605.1"/>
    <property type="molecule type" value="Genomic_DNA"/>
</dbReference>
<dbReference type="GO" id="GO:0016020">
    <property type="term" value="C:membrane"/>
    <property type="evidence" value="ECO:0007669"/>
    <property type="project" value="UniProtKB-SubCell"/>
</dbReference>
<keyword evidence="10" id="KW-1185">Reference proteome</keyword>
<evidence type="ECO:0000313" key="9">
    <source>
        <dbReference type="EMBL" id="PAV19605.1"/>
    </source>
</evidence>
<feature type="transmembrane region" description="Helical" evidence="8">
    <location>
        <begin position="177"/>
        <end position="199"/>
    </location>
</feature>
<feature type="compositionally biased region" description="Low complexity" evidence="7">
    <location>
        <begin position="25"/>
        <end position="34"/>
    </location>
</feature>
<keyword evidence="4 8" id="KW-0812">Transmembrane</keyword>
<dbReference type="Proteomes" id="UP000217199">
    <property type="component" value="Unassembled WGS sequence"/>
</dbReference>
<feature type="transmembrane region" description="Helical" evidence="8">
    <location>
        <begin position="361"/>
        <end position="379"/>
    </location>
</feature>
<evidence type="ECO:0000256" key="4">
    <source>
        <dbReference type="ARBA" id="ARBA00022692"/>
    </source>
</evidence>
<dbReference type="OrthoDB" id="429955at2759"/>
<sequence>MADISNITTNDQPSLDRIESKHSSSSDSVSKFVHTNSRGVTSETDEQAKNDTERKTDVRPPIDYSSVTAFGKSVWERFESIWTKRFCLSLLAGQIVSLCITCTNVTTTELVDRNWALPTTQTWFLYFSLFTIYTPYTIYQYGFKGWGKMIIKDGWKYFFLAACDVEGNFLVVKAYQYTTLLSCMLLDAWAIPVCLFFSWVYMRPKYRWTQILGVLICIAGLGLLVASDVLTDKDYAAVNMALGDVFMIIGASLYGFTNATEEFFVRKSPLYEVVGQLGMWGMIINGIQAAGLEHNDMRTATWDGFNIGLIVAYTAAMFILYTVAPLLYRLASSAYYNLSLLSSDFYGLLFGLFLFHYKPYWLYFPAFVVVLAGLVVYFWSATPEEQGKLDPKAPEYVQKRGVRRDLEDGEGEVPRLIS</sequence>
<feature type="region of interest" description="Disordered" evidence="7">
    <location>
        <begin position="1"/>
        <end position="57"/>
    </location>
</feature>
<keyword evidence="5 8" id="KW-1133">Transmembrane helix</keyword>
<reference evidence="9 10" key="1">
    <citation type="journal article" date="2017" name="Mol. Ecol.">
        <title>Comparative and population genomic landscape of Phellinus noxius: A hypervariable fungus causing root rot in trees.</title>
        <authorList>
            <person name="Chung C.L."/>
            <person name="Lee T.J."/>
            <person name="Akiba M."/>
            <person name="Lee H.H."/>
            <person name="Kuo T.H."/>
            <person name="Liu D."/>
            <person name="Ke H.M."/>
            <person name="Yokoi T."/>
            <person name="Roa M.B."/>
            <person name="Lu M.J."/>
            <person name="Chang Y.Y."/>
            <person name="Ann P.J."/>
            <person name="Tsai J.N."/>
            <person name="Chen C.Y."/>
            <person name="Tzean S.S."/>
            <person name="Ota Y."/>
            <person name="Hattori T."/>
            <person name="Sahashi N."/>
            <person name="Liou R.F."/>
            <person name="Kikuchi T."/>
            <person name="Tsai I.J."/>
        </authorList>
    </citation>
    <scope>NUCLEOTIDE SEQUENCE [LARGE SCALE GENOMIC DNA]</scope>
    <source>
        <strain evidence="9 10">FFPRI411160</strain>
    </source>
</reference>
<organism evidence="9 10">
    <name type="scientific">Pyrrhoderma noxium</name>
    <dbReference type="NCBI Taxonomy" id="2282107"/>
    <lineage>
        <taxon>Eukaryota</taxon>
        <taxon>Fungi</taxon>
        <taxon>Dikarya</taxon>
        <taxon>Basidiomycota</taxon>
        <taxon>Agaricomycotina</taxon>
        <taxon>Agaricomycetes</taxon>
        <taxon>Hymenochaetales</taxon>
        <taxon>Hymenochaetaceae</taxon>
        <taxon>Pyrrhoderma</taxon>
    </lineage>
</organism>